<evidence type="ECO:0000256" key="1">
    <source>
        <dbReference type="ARBA" id="ARBA00023015"/>
    </source>
</evidence>
<evidence type="ECO:0000313" key="5">
    <source>
        <dbReference type="EMBL" id="MFC3763599.1"/>
    </source>
</evidence>
<dbReference type="EMBL" id="JBHRZH010000019">
    <property type="protein sequence ID" value="MFC3763599.1"/>
    <property type="molecule type" value="Genomic_DNA"/>
</dbReference>
<evidence type="ECO:0000259" key="4">
    <source>
        <dbReference type="Pfam" id="PF13490"/>
    </source>
</evidence>
<dbReference type="InterPro" id="IPR041916">
    <property type="entry name" value="Anti_sigma_zinc_sf"/>
</dbReference>
<evidence type="ECO:0000256" key="2">
    <source>
        <dbReference type="ARBA" id="ARBA00023163"/>
    </source>
</evidence>
<dbReference type="Pfam" id="PF13490">
    <property type="entry name" value="zf-HC2"/>
    <property type="match status" value="1"/>
</dbReference>
<dbReference type="Gene3D" id="1.10.10.1320">
    <property type="entry name" value="Anti-sigma factor, zinc-finger domain"/>
    <property type="match status" value="1"/>
</dbReference>
<comment type="caution">
    <text evidence="5">The sequence shown here is derived from an EMBL/GenBank/DDBJ whole genome shotgun (WGS) entry which is preliminary data.</text>
</comment>
<feature type="transmembrane region" description="Helical" evidence="3">
    <location>
        <begin position="101"/>
        <end position="121"/>
    </location>
</feature>
<keyword evidence="3" id="KW-0472">Membrane</keyword>
<proteinExistence type="predicted"/>
<evidence type="ECO:0000313" key="6">
    <source>
        <dbReference type="Proteomes" id="UP001595699"/>
    </source>
</evidence>
<keyword evidence="3" id="KW-0812">Transmembrane</keyword>
<protein>
    <submittedName>
        <fullName evidence="5">Anti-sigma factor family protein</fullName>
    </submittedName>
</protein>
<gene>
    <name evidence="5" type="ORF">ACFOUW_22360</name>
</gene>
<feature type="domain" description="Putative zinc-finger" evidence="4">
    <location>
        <begin position="12"/>
        <end position="39"/>
    </location>
</feature>
<dbReference type="InterPro" id="IPR027383">
    <property type="entry name" value="Znf_put"/>
</dbReference>
<keyword evidence="2" id="KW-0804">Transcription</keyword>
<keyword evidence="6" id="KW-1185">Reference proteome</keyword>
<name>A0ABV7YHR7_9ACTN</name>
<keyword evidence="1" id="KW-0805">Transcription regulation</keyword>
<organism evidence="5 6">
    <name type="scientific">Tenggerimyces flavus</name>
    <dbReference type="NCBI Taxonomy" id="1708749"/>
    <lineage>
        <taxon>Bacteria</taxon>
        <taxon>Bacillati</taxon>
        <taxon>Actinomycetota</taxon>
        <taxon>Actinomycetes</taxon>
        <taxon>Propionibacteriales</taxon>
        <taxon>Nocardioidaceae</taxon>
        <taxon>Tenggerimyces</taxon>
    </lineage>
</organism>
<sequence length="249" mass="25349">MTVGSHLSTDVVSDLLEGLLSEPDRVAAETHLASCAECAEVADGLVRVRDVLRSAPPPPMPADIAERLTAVIAVESASRADDTGVVSLGQARERKLSRRGAQILIAAASVAVLAVAGGVVANSINNRGPIAAIKDHTSSPSVAAPAKTLYLARGEAPEFTAANLAAEATKLLTPTKPKPAPDSVQGMANPGKCVAAAVDGELRDFRSISYNGAGAYLAISNPSGDLVRAYVITGCPGEGTVATQADLPH</sequence>
<reference evidence="6" key="1">
    <citation type="journal article" date="2019" name="Int. J. Syst. Evol. Microbiol.">
        <title>The Global Catalogue of Microorganisms (GCM) 10K type strain sequencing project: providing services to taxonomists for standard genome sequencing and annotation.</title>
        <authorList>
            <consortium name="The Broad Institute Genomics Platform"/>
            <consortium name="The Broad Institute Genome Sequencing Center for Infectious Disease"/>
            <person name="Wu L."/>
            <person name="Ma J."/>
        </authorList>
    </citation>
    <scope>NUCLEOTIDE SEQUENCE [LARGE SCALE GENOMIC DNA]</scope>
    <source>
        <strain evidence="6">CGMCC 4.7241</strain>
    </source>
</reference>
<dbReference type="RefSeq" id="WP_205115703.1">
    <property type="nucleotide sequence ID" value="NZ_JAFBCM010000001.1"/>
</dbReference>
<evidence type="ECO:0000256" key="3">
    <source>
        <dbReference type="SAM" id="Phobius"/>
    </source>
</evidence>
<keyword evidence="3" id="KW-1133">Transmembrane helix</keyword>
<accession>A0ABV7YHR7</accession>
<dbReference type="Proteomes" id="UP001595699">
    <property type="component" value="Unassembled WGS sequence"/>
</dbReference>